<dbReference type="RefSeq" id="XP_022644676.1">
    <property type="nucleotide sequence ID" value="XM_022788941.1"/>
</dbReference>
<evidence type="ECO:0000256" key="8">
    <source>
        <dbReference type="ARBA" id="ARBA00023125"/>
    </source>
</evidence>
<keyword evidence="4" id="KW-0677">Repeat</keyword>
<comment type="function">
    <text evidence="1">May be involved in transcriptional regulation.</text>
</comment>
<feature type="domain" description="C2H2-type" evidence="13">
    <location>
        <begin position="97"/>
        <end position="124"/>
    </location>
</feature>
<sequence>MMEAFEFDLLETGSLEEIVGPHVLAQPENDPLYQSAESSSPLQVLLTDSDEKIFPSITVPSQEKQPMENTVSTDSCSKANAGTKRAARSSSNSQKSHRCPFCNAVLSSSYALKVHQRKHSGETPYICGLCTKGFTTSSDLKRHSRIHTGDRPYGCTEPGCGRSFTTAGILAEHLKGHRGEKPYRCEVADCGKTFGNVTNLRNHCRIHSGERPFRCRVADCDKSFTEYSSLYKHLVVHTAEKPYKCTNCGNIYRQSSSLRQHMRCHSIKPENIDIVVRCEPQVQRDASSRGPCLP</sequence>
<feature type="domain" description="C2H2-type" evidence="13">
    <location>
        <begin position="213"/>
        <end position="242"/>
    </location>
</feature>
<dbReference type="PANTHER" id="PTHR23226:SF377">
    <property type="entry name" value="ZINC FINGER AND SCAN DOMAIN-CONTAINING PROTEIN 20"/>
    <property type="match status" value="1"/>
</dbReference>
<keyword evidence="5 11" id="KW-0863">Zinc-finger</keyword>
<evidence type="ECO:0000256" key="1">
    <source>
        <dbReference type="ARBA" id="ARBA00003767"/>
    </source>
</evidence>
<dbReference type="FunFam" id="3.30.160.60:FF:000097">
    <property type="entry name" value="Zinc finger protein"/>
    <property type="match status" value="1"/>
</dbReference>
<dbReference type="InterPro" id="IPR013087">
    <property type="entry name" value="Znf_C2H2_type"/>
</dbReference>
<feature type="region of interest" description="Disordered" evidence="12">
    <location>
        <begin position="62"/>
        <end position="96"/>
    </location>
</feature>
<evidence type="ECO:0000313" key="14">
    <source>
        <dbReference type="EnsemblMetazoa" id="XP_022644676"/>
    </source>
</evidence>
<dbReference type="Pfam" id="PF00096">
    <property type="entry name" value="zf-C2H2"/>
    <property type="match status" value="3"/>
</dbReference>
<reference evidence="14" key="1">
    <citation type="submission" date="2021-01" db="UniProtKB">
        <authorList>
            <consortium name="EnsemblMetazoa"/>
        </authorList>
    </citation>
    <scope>IDENTIFICATION</scope>
</reference>
<keyword evidence="9" id="KW-0804">Transcription</keyword>
<proteinExistence type="predicted"/>
<keyword evidence="7" id="KW-0805">Transcription regulation</keyword>
<comment type="subcellular location">
    <subcellularLocation>
        <location evidence="2">Nucleus</location>
    </subcellularLocation>
</comment>
<dbReference type="InParanoid" id="A0A7M7IZE8"/>
<accession>A0A7M7IZE8</accession>
<evidence type="ECO:0000256" key="6">
    <source>
        <dbReference type="ARBA" id="ARBA00022833"/>
    </source>
</evidence>
<evidence type="ECO:0000256" key="2">
    <source>
        <dbReference type="ARBA" id="ARBA00004123"/>
    </source>
</evidence>
<feature type="domain" description="C2H2-type" evidence="13">
    <location>
        <begin position="125"/>
        <end position="152"/>
    </location>
</feature>
<feature type="domain" description="C2H2-type" evidence="13">
    <location>
        <begin position="243"/>
        <end position="270"/>
    </location>
</feature>
<organism evidence="14 15">
    <name type="scientific">Varroa destructor</name>
    <name type="common">Honeybee mite</name>
    <dbReference type="NCBI Taxonomy" id="109461"/>
    <lineage>
        <taxon>Eukaryota</taxon>
        <taxon>Metazoa</taxon>
        <taxon>Ecdysozoa</taxon>
        <taxon>Arthropoda</taxon>
        <taxon>Chelicerata</taxon>
        <taxon>Arachnida</taxon>
        <taxon>Acari</taxon>
        <taxon>Parasitiformes</taxon>
        <taxon>Mesostigmata</taxon>
        <taxon>Gamasina</taxon>
        <taxon>Dermanyssoidea</taxon>
        <taxon>Varroidae</taxon>
        <taxon>Varroa</taxon>
    </lineage>
</organism>
<evidence type="ECO:0000256" key="5">
    <source>
        <dbReference type="ARBA" id="ARBA00022771"/>
    </source>
</evidence>
<evidence type="ECO:0000256" key="9">
    <source>
        <dbReference type="ARBA" id="ARBA00023163"/>
    </source>
</evidence>
<dbReference type="Proteomes" id="UP000594260">
    <property type="component" value="Unplaced"/>
</dbReference>
<dbReference type="GO" id="GO:0000978">
    <property type="term" value="F:RNA polymerase II cis-regulatory region sequence-specific DNA binding"/>
    <property type="evidence" value="ECO:0007669"/>
    <property type="project" value="TreeGrafter"/>
</dbReference>
<dbReference type="SMART" id="SM00355">
    <property type="entry name" value="ZnF_C2H2"/>
    <property type="match status" value="6"/>
</dbReference>
<dbReference type="OrthoDB" id="6510066at2759"/>
<keyword evidence="6" id="KW-0862">Zinc</keyword>
<evidence type="ECO:0000313" key="15">
    <source>
        <dbReference type="Proteomes" id="UP000594260"/>
    </source>
</evidence>
<dbReference type="PANTHER" id="PTHR23226">
    <property type="entry name" value="ZINC FINGER AND SCAN DOMAIN-CONTAINING"/>
    <property type="match status" value="1"/>
</dbReference>
<dbReference type="KEGG" id="vde:111243413"/>
<dbReference type="FunFam" id="3.30.160.60:FF:000125">
    <property type="entry name" value="Putative zinc finger protein 143"/>
    <property type="match status" value="1"/>
</dbReference>
<keyword evidence="15" id="KW-1185">Reference proteome</keyword>
<dbReference type="SUPFAM" id="SSF57667">
    <property type="entry name" value="beta-beta-alpha zinc fingers"/>
    <property type="match status" value="3"/>
</dbReference>
<evidence type="ECO:0000256" key="4">
    <source>
        <dbReference type="ARBA" id="ARBA00022737"/>
    </source>
</evidence>
<evidence type="ECO:0000256" key="10">
    <source>
        <dbReference type="ARBA" id="ARBA00023242"/>
    </source>
</evidence>
<feature type="compositionally biased region" description="Polar residues" evidence="12">
    <location>
        <begin position="62"/>
        <end position="80"/>
    </location>
</feature>
<dbReference type="GeneID" id="111243413"/>
<dbReference type="AlphaFoldDB" id="A0A7M7IZE8"/>
<dbReference type="FunFam" id="3.30.160.60:FF:000859">
    <property type="entry name" value="myc-associated zinc finger protein isoform X2"/>
    <property type="match status" value="1"/>
</dbReference>
<name>A0A7M7IZE8_VARDE</name>
<evidence type="ECO:0000256" key="3">
    <source>
        <dbReference type="ARBA" id="ARBA00022723"/>
    </source>
</evidence>
<dbReference type="PROSITE" id="PS50157">
    <property type="entry name" value="ZINC_FINGER_C2H2_2"/>
    <property type="match status" value="6"/>
</dbReference>
<keyword evidence="8" id="KW-0238">DNA-binding</keyword>
<evidence type="ECO:0000256" key="11">
    <source>
        <dbReference type="PROSITE-ProRule" id="PRU00042"/>
    </source>
</evidence>
<dbReference type="RefSeq" id="XP_022644677.1">
    <property type="nucleotide sequence ID" value="XM_022788942.1"/>
</dbReference>
<dbReference type="EnsemblMetazoa" id="XM_022788941">
    <property type="protein sequence ID" value="XP_022644676"/>
    <property type="gene ID" value="LOC111243413"/>
</dbReference>
<dbReference type="EnsemblMetazoa" id="XM_022788942">
    <property type="protein sequence ID" value="XP_022644677"/>
    <property type="gene ID" value="LOC111243413"/>
</dbReference>
<feature type="domain" description="C2H2-type" evidence="13">
    <location>
        <begin position="153"/>
        <end position="182"/>
    </location>
</feature>
<dbReference type="OMA" id="RCEVADC"/>
<evidence type="ECO:0000256" key="7">
    <source>
        <dbReference type="ARBA" id="ARBA00023015"/>
    </source>
</evidence>
<protein>
    <recommendedName>
        <fullName evidence="13">C2H2-type domain-containing protein</fullName>
    </recommendedName>
</protein>
<feature type="domain" description="C2H2-type" evidence="13">
    <location>
        <begin position="183"/>
        <end position="212"/>
    </location>
</feature>
<dbReference type="GO" id="GO:0005634">
    <property type="term" value="C:nucleus"/>
    <property type="evidence" value="ECO:0007669"/>
    <property type="project" value="UniProtKB-SubCell"/>
</dbReference>
<dbReference type="Pfam" id="PF15909">
    <property type="entry name" value="zf-C2H2_8"/>
    <property type="match status" value="1"/>
</dbReference>
<dbReference type="InterPro" id="IPR036236">
    <property type="entry name" value="Znf_C2H2_sf"/>
</dbReference>
<evidence type="ECO:0000259" key="13">
    <source>
        <dbReference type="PROSITE" id="PS50157"/>
    </source>
</evidence>
<dbReference type="FunFam" id="3.30.160.60:FF:000925">
    <property type="entry name" value="Zinc finger protein 668"/>
    <property type="match status" value="1"/>
</dbReference>
<keyword evidence="3" id="KW-0479">Metal-binding</keyword>
<dbReference type="Gene3D" id="3.30.160.60">
    <property type="entry name" value="Classic Zinc Finger"/>
    <property type="match status" value="6"/>
</dbReference>
<dbReference type="FunFam" id="3.30.160.60:FF:000072">
    <property type="entry name" value="zinc finger protein 143 isoform X1"/>
    <property type="match status" value="1"/>
</dbReference>
<dbReference type="InterPro" id="IPR031799">
    <property type="entry name" value="Znf-C2H2_ribbon"/>
</dbReference>
<dbReference type="GO" id="GO:0000981">
    <property type="term" value="F:DNA-binding transcription factor activity, RNA polymerase II-specific"/>
    <property type="evidence" value="ECO:0007669"/>
    <property type="project" value="TreeGrafter"/>
</dbReference>
<keyword evidence="10" id="KW-0539">Nucleus</keyword>
<dbReference type="GO" id="GO:0008270">
    <property type="term" value="F:zinc ion binding"/>
    <property type="evidence" value="ECO:0007669"/>
    <property type="project" value="UniProtKB-KW"/>
</dbReference>
<evidence type="ECO:0000256" key="12">
    <source>
        <dbReference type="SAM" id="MobiDB-lite"/>
    </source>
</evidence>
<dbReference type="PROSITE" id="PS00028">
    <property type="entry name" value="ZINC_FINGER_C2H2_1"/>
    <property type="match status" value="6"/>
</dbReference>